<organism evidence="2 3">
    <name type="scientific">Haloferula rosea</name>
    <dbReference type="NCBI Taxonomy" id="490093"/>
    <lineage>
        <taxon>Bacteria</taxon>
        <taxon>Pseudomonadati</taxon>
        <taxon>Verrucomicrobiota</taxon>
        <taxon>Verrucomicrobiia</taxon>
        <taxon>Verrucomicrobiales</taxon>
        <taxon>Verrucomicrobiaceae</taxon>
        <taxon>Haloferula</taxon>
    </lineage>
</organism>
<dbReference type="NCBIfam" id="TIGR02046">
    <property type="entry name" value="sdhC_b558_fam"/>
    <property type="match status" value="1"/>
</dbReference>
<name>A0A934VEX5_9BACT</name>
<feature type="transmembrane region" description="Helical" evidence="1">
    <location>
        <begin position="24"/>
        <end position="48"/>
    </location>
</feature>
<dbReference type="InterPro" id="IPR034804">
    <property type="entry name" value="SQR/QFR_C/D"/>
</dbReference>
<dbReference type="GO" id="GO:0016020">
    <property type="term" value="C:membrane"/>
    <property type="evidence" value="ECO:0007669"/>
    <property type="project" value="InterPro"/>
</dbReference>
<dbReference type="Gene3D" id="1.20.1300.10">
    <property type="entry name" value="Fumarate reductase/succinate dehydrogenase, transmembrane subunit"/>
    <property type="match status" value="1"/>
</dbReference>
<evidence type="ECO:0000256" key="1">
    <source>
        <dbReference type="SAM" id="Phobius"/>
    </source>
</evidence>
<dbReference type="AlphaFoldDB" id="A0A934VEX5"/>
<reference evidence="2" key="1">
    <citation type="submission" date="2021-01" db="EMBL/GenBank/DDBJ databases">
        <title>Modified the classification status of verrucomicrobia.</title>
        <authorList>
            <person name="Feng X."/>
        </authorList>
    </citation>
    <scope>NUCLEOTIDE SEQUENCE</scope>
    <source>
        <strain evidence="2">KCTC 22201</strain>
    </source>
</reference>
<feature type="transmembrane region" description="Helical" evidence="1">
    <location>
        <begin position="198"/>
        <end position="226"/>
    </location>
</feature>
<feature type="transmembrane region" description="Helical" evidence="1">
    <location>
        <begin position="113"/>
        <end position="134"/>
    </location>
</feature>
<accession>A0A934VEX5</accession>
<dbReference type="RefSeq" id="WP_200276207.1">
    <property type="nucleotide sequence ID" value="NZ_JAENII010000002.1"/>
</dbReference>
<dbReference type="SUPFAM" id="SSF81343">
    <property type="entry name" value="Fumarate reductase respiratory complex transmembrane subunits"/>
    <property type="match status" value="1"/>
</dbReference>
<dbReference type="InterPro" id="IPR011138">
    <property type="entry name" value="Cytochrome_b-558"/>
</dbReference>
<protein>
    <submittedName>
        <fullName evidence="2">Succinate dehydrogenase cytochrome b subunit</fullName>
    </submittedName>
</protein>
<keyword evidence="1" id="KW-0812">Transmembrane</keyword>
<keyword evidence="1" id="KW-1133">Transmembrane helix</keyword>
<keyword evidence="1" id="KW-0472">Membrane</keyword>
<dbReference type="Proteomes" id="UP000658278">
    <property type="component" value="Unassembled WGS sequence"/>
</dbReference>
<dbReference type="EMBL" id="JAENII010000002">
    <property type="protein sequence ID" value="MBK1825980.1"/>
    <property type="molecule type" value="Genomic_DNA"/>
</dbReference>
<proteinExistence type="predicted"/>
<dbReference type="CDD" id="cd03498">
    <property type="entry name" value="SQR_TypeB_2_TM"/>
    <property type="match status" value="1"/>
</dbReference>
<keyword evidence="3" id="KW-1185">Reference proteome</keyword>
<feature type="transmembrane region" description="Helical" evidence="1">
    <location>
        <begin position="154"/>
        <end position="177"/>
    </location>
</feature>
<evidence type="ECO:0000313" key="3">
    <source>
        <dbReference type="Proteomes" id="UP000658278"/>
    </source>
</evidence>
<evidence type="ECO:0000313" key="2">
    <source>
        <dbReference type="EMBL" id="MBK1825980.1"/>
    </source>
</evidence>
<sequence length="230" mass="25372">MNSSSCCKLPIISRIWHSTIGKKLLVALTGVVLTLFLAGHLGGNMLIYAGPEAFDAYAEFLHHMLHGAGIWIFRVIMLACLVIHVAATISLTRRNKSARQSYENKAVIQAKKSSLIMVWSGLTILAFVIFHILHFTVRTDPELARIAAESPHQMVIVGFQNWLVVLFYIVAMTLLCSHLSHGVQSMFQTLGLRSNKSAAMLDALSIGYAIVIWVGFVSIPVSILFFNFGS</sequence>
<gene>
    <name evidence="2" type="ORF">JIN81_03035</name>
</gene>
<feature type="transmembrane region" description="Helical" evidence="1">
    <location>
        <begin position="68"/>
        <end position="92"/>
    </location>
</feature>
<comment type="caution">
    <text evidence="2">The sequence shown here is derived from an EMBL/GenBank/DDBJ whole genome shotgun (WGS) entry which is preliminary data.</text>
</comment>